<dbReference type="STRING" id="56193.YP76_17360"/>
<evidence type="ECO:0008006" key="3">
    <source>
        <dbReference type="Google" id="ProtNLM"/>
    </source>
</evidence>
<accession>A0A0M3AQY5</accession>
<organism evidence="1 2">
    <name type="scientific">Sphingobium chungbukense</name>
    <dbReference type="NCBI Taxonomy" id="56193"/>
    <lineage>
        <taxon>Bacteria</taxon>
        <taxon>Pseudomonadati</taxon>
        <taxon>Pseudomonadota</taxon>
        <taxon>Alphaproteobacteria</taxon>
        <taxon>Sphingomonadales</taxon>
        <taxon>Sphingomonadaceae</taxon>
        <taxon>Sphingobium</taxon>
    </lineage>
</organism>
<evidence type="ECO:0000313" key="2">
    <source>
        <dbReference type="Proteomes" id="UP000033874"/>
    </source>
</evidence>
<comment type="caution">
    <text evidence="1">The sequence shown here is derived from an EMBL/GenBank/DDBJ whole genome shotgun (WGS) entry which is preliminary data.</text>
</comment>
<name>A0A0M3AQY5_9SPHN</name>
<proteinExistence type="predicted"/>
<dbReference type="InterPro" id="IPR027599">
    <property type="entry name" value="PqqD-rel_X"/>
</dbReference>
<dbReference type="NCBIfam" id="TIGR04353">
    <property type="entry name" value="PqqD_rel_X"/>
    <property type="match status" value="1"/>
</dbReference>
<dbReference type="EMBL" id="LBIC01000007">
    <property type="protein sequence ID" value="KKW91326.1"/>
    <property type="molecule type" value="Genomic_DNA"/>
</dbReference>
<dbReference type="PATRIC" id="fig|56193.3.peg.3634"/>
<dbReference type="RefSeq" id="WP_046764841.1">
    <property type="nucleotide sequence ID" value="NZ_LBIC01000007.1"/>
</dbReference>
<reference evidence="1 2" key="1">
    <citation type="submission" date="2015-04" db="EMBL/GenBank/DDBJ databases">
        <title>Genome sequence of aromatic hydrocarbons-degrading Sphingobium chungbukense DJ77.</title>
        <authorList>
            <person name="Kim Y.-C."/>
            <person name="Chae J.-C."/>
        </authorList>
    </citation>
    <scope>NUCLEOTIDE SEQUENCE [LARGE SCALE GENOMIC DNA]</scope>
    <source>
        <strain evidence="1 2">DJ77</strain>
    </source>
</reference>
<sequence length="93" mass="9886">MPRRYCQDSPDAITSCVLEDMVLLYHRPSGQTHMVISPVPEILATLDGGAALTADEVLGQLASLYDLGAAEEAGPQVEAHLAELTELGLVRIA</sequence>
<evidence type="ECO:0000313" key="1">
    <source>
        <dbReference type="EMBL" id="KKW91326.1"/>
    </source>
</evidence>
<protein>
    <recommendedName>
        <fullName evidence="3">HPr-rel-A system PqqD family protein</fullName>
    </recommendedName>
</protein>
<dbReference type="AlphaFoldDB" id="A0A0M3AQY5"/>
<dbReference type="Proteomes" id="UP000033874">
    <property type="component" value="Unassembled WGS sequence"/>
</dbReference>
<gene>
    <name evidence="1" type="ORF">YP76_17360</name>
</gene>
<keyword evidence="2" id="KW-1185">Reference proteome</keyword>